<dbReference type="Proteomes" id="UP000257109">
    <property type="component" value="Unassembled WGS sequence"/>
</dbReference>
<comment type="caution">
    <text evidence="1">The sequence shown here is derived from an EMBL/GenBank/DDBJ whole genome shotgun (WGS) entry which is preliminary data.</text>
</comment>
<keyword evidence="2" id="KW-1185">Reference proteome</keyword>
<accession>A0A371E0R6</accession>
<dbReference type="EMBL" id="QJKJ01017551">
    <property type="protein sequence ID" value="RDX58387.1"/>
    <property type="molecule type" value="Genomic_DNA"/>
</dbReference>
<protein>
    <submittedName>
        <fullName evidence="1">Uncharacterized protein</fullName>
    </submittedName>
</protein>
<feature type="non-terminal residue" evidence="1">
    <location>
        <position position="1"/>
    </location>
</feature>
<name>A0A371E0R6_MUCPR</name>
<dbReference type="AlphaFoldDB" id="A0A371E0R6"/>
<gene>
    <name evidence="1" type="ORF">CR513_62301</name>
</gene>
<sequence length="74" mass="8814">MKDLERTKFSLGLQIEYLKNDFFYASRSLYNKVLPCEKLSYLFTKTLSSKTFEQLIHKINLHRLQDACLHEGEK</sequence>
<proteinExistence type="predicted"/>
<reference evidence="1" key="1">
    <citation type="submission" date="2018-05" db="EMBL/GenBank/DDBJ databases">
        <title>Draft genome of Mucuna pruriens seed.</title>
        <authorList>
            <person name="Nnadi N.E."/>
            <person name="Vos R."/>
            <person name="Hasami M.H."/>
            <person name="Devisetty U.K."/>
            <person name="Aguiy J.C."/>
        </authorList>
    </citation>
    <scope>NUCLEOTIDE SEQUENCE [LARGE SCALE GENOMIC DNA]</scope>
    <source>
        <strain evidence="1">JCA_2017</strain>
    </source>
</reference>
<organism evidence="1 2">
    <name type="scientific">Mucuna pruriens</name>
    <name type="common">Velvet bean</name>
    <name type="synonym">Dolichos pruriens</name>
    <dbReference type="NCBI Taxonomy" id="157652"/>
    <lineage>
        <taxon>Eukaryota</taxon>
        <taxon>Viridiplantae</taxon>
        <taxon>Streptophyta</taxon>
        <taxon>Embryophyta</taxon>
        <taxon>Tracheophyta</taxon>
        <taxon>Spermatophyta</taxon>
        <taxon>Magnoliopsida</taxon>
        <taxon>eudicotyledons</taxon>
        <taxon>Gunneridae</taxon>
        <taxon>Pentapetalae</taxon>
        <taxon>rosids</taxon>
        <taxon>fabids</taxon>
        <taxon>Fabales</taxon>
        <taxon>Fabaceae</taxon>
        <taxon>Papilionoideae</taxon>
        <taxon>50 kb inversion clade</taxon>
        <taxon>NPAAA clade</taxon>
        <taxon>indigoferoid/millettioid clade</taxon>
        <taxon>Phaseoleae</taxon>
        <taxon>Mucuna</taxon>
    </lineage>
</organism>
<evidence type="ECO:0000313" key="1">
    <source>
        <dbReference type="EMBL" id="RDX58387.1"/>
    </source>
</evidence>
<evidence type="ECO:0000313" key="2">
    <source>
        <dbReference type="Proteomes" id="UP000257109"/>
    </source>
</evidence>